<dbReference type="Proteomes" id="UP001283361">
    <property type="component" value="Unassembled WGS sequence"/>
</dbReference>
<protein>
    <recommendedName>
        <fullName evidence="3">PDEase domain-containing protein</fullName>
    </recommendedName>
</protein>
<dbReference type="InterPro" id="IPR036971">
    <property type="entry name" value="PDEase_catalytic_dom_sf"/>
</dbReference>
<sequence>MILITRGTIWPLFTRAEFYRQLKELILATDITRQPEFLQTFCRCIESGELQYRTNQNHRLIMLQIALKCADISNPCREWKISQRWSRRVCHEFFLQVEHSYQLFQLILKLYGGLGPGSSAPRCLSPVSKGGEMGSSELTADSLHSPRLNNSNNGRRFSVPAIVTVRKDLSFYLGLRRDNAGPSPSSSTGSFSSSSNLGSYSACMRRQSLPTTALYFHGSSQVSTGGTPDLSTVSPRSLSVDALLAKLKITSLSLGGLGEIAHVELGFQNMGNNYGHPANIISGNLGGEGNSSCSTTPSRSDPAIAMSGVKDTGGAHSTLQPDTSVIACWRHDSLYVQSDCPQGKLRAGHG</sequence>
<dbReference type="PROSITE" id="PS51845">
    <property type="entry name" value="PDEASE_I_2"/>
    <property type="match status" value="1"/>
</dbReference>
<name>A0AAE1DUI2_9GAST</name>
<evidence type="ECO:0000259" key="3">
    <source>
        <dbReference type="PROSITE" id="PS51845"/>
    </source>
</evidence>
<evidence type="ECO:0000313" key="5">
    <source>
        <dbReference type="Proteomes" id="UP001283361"/>
    </source>
</evidence>
<organism evidence="4 5">
    <name type="scientific">Elysia crispata</name>
    <name type="common">lettuce slug</name>
    <dbReference type="NCBI Taxonomy" id="231223"/>
    <lineage>
        <taxon>Eukaryota</taxon>
        <taxon>Metazoa</taxon>
        <taxon>Spiralia</taxon>
        <taxon>Lophotrochozoa</taxon>
        <taxon>Mollusca</taxon>
        <taxon>Gastropoda</taxon>
        <taxon>Heterobranchia</taxon>
        <taxon>Euthyneura</taxon>
        <taxon>Panpulmonata</taxon>
        <taxon>Sacoglossa</taxon>
        <taxon>Placobranchoidea</taxon>
        <taxon>Plakobranchidae</taxon>
        <taxon>Elysia</taxon>
    </lineage>
</organism>
<feature type="domain" description="PDEase" evidence="3">
    <location>
        <begin position="1"/>
        <end position="96"/>
    </location>
</feature>
<keyword evidence="1" id="KW-0479">Metal-binding</keyword>
<dbReference type="GO" id="GO:0004114">
    <property type="term" value="F:3',5'-cyclic-nucleotide phosphodiesterase activity"/>
    <property type="evidence" value="ECO:0007669"/>
    <property type="project" value="InterPro"/>
</dbReference>
<dbReference type="GO" id="GO:0007165">
    <property type="term" value="P:signal transduction"/>
    <property type="evidence" value="ECO:0007669"/>
    <property type="project" value="InterPro"/>
</dbReference>
<dbReference type="GO" id="GO:0046872">
    <property type="term" value="F:metal ion binding"/>
    <property type="evidence" value="ECO:0007669"/>
    <property type="project" value="UniProtKB-KW"/>
</dbReference>
<accession>A0AAE1DUI2</accession>
<comment type="caution">
    <text evidence="4">The sequence shown here is derived from an EMBL/GenBank/DDBJ whole genome shotgun (WGS) entry which is preliminary data.</text>
</comment>
<dbReference type="AlphaFoldDB" id="A0AAE1DUI2"/>
<evidence type="ECO:0000256" key="2">
    <source>
        <dbReference type="ARBA" id="ARBA00022801"/>
    </source>
</evidence>
<dbReference type="PANTHER" id="PTHR11347">
    <property type="entry name" value="CYCLIC NUCLEOTIDE PHOSPHODIESTERASE"/>
    <property type="match status" value="1"/>
</dbReference>
<evidence type="ECO:0000313" key="4">
    <source>
        <dbReference type="EMBL" id="KAK3783586.1"/>
    </source>
</evidence>
<dbReference type="Gene3D" id="1.10.1300.10">
    <property type="entry name" value="3'5'-cyclic nucleotide phosphodiesterase, catalytic domain"/>
    <property type="match status" value="1"/>
</dbReference>
<reference evidence="4" key="1">
    <citation type="journal article" date="2023" name="G3 (Bethesda)">
        <title>A reference genome for the long-term kleptoplast-retaining sea slug Elysia crispata morphotype clarki.</title>
        <authorList>
            <person name="Eastman K.E."/>
            <person name="Pendleton A.L."/>
            <person name="Shaikh M.A."/>
            <person name="Suttiyut T."/>
            <person name="Ogas R."/>
            <person name="Tomko P."/>
            <person name="Gavelis G."/>
            <person name="Widhalm J.R."/>
            <person name="Wisecaver J.H."/>
        </authorList>
    </citation>
    <scope>NUCLEOTIDE SEQUENCE</scope>
    <source>
        <strain evidence="4">ECLA1</strain>
    </source>
</reference>
<dbReference type="SUPFAM" id="SSF109604">
    <property type="entry name" value="HD-domain/PDEase-like"/>
    <property type="match status" value="1"/>
</dbReference>
<dbReference type="EMBL" id="JAWDGP010002388">
    <property type="protein sequence ID" value="KAK3783586.1"/>
    <property type="molecule type" value="Genomic_DNA"/>
</dbReference>
<gene>
    <name evidence="4" type="ORF">RRG08_035258</name>
</gene>
<keyword evidence="2" id="KW-0378">Hydrolase</keyword>
<dbReference type="InterPro" id="IPR002073">
    <property type="entry name" value="PDEase_catalytic_dom"/>
</dbReference>
<keyword evidence="5" id="KW-1185">Reference proteome</keyword>
<dbReference type="Pfam" id="PF00233">
    <property type="entry name" value="PDEase_I"/>
    <property type="match status" value="1"/>
</dbReference>
<evidence type="ECO:0000256" key="1">
    <source>
        <dbReference type="ARBA" id="ARBA00022723"/>
    </source>
</evidence>
<proteinExistence type="predicted"/>